<dbReference type="InterPro" id="IPR037396">
    <property type="entry name" value="FMN_HAD"/>
</dbReference>
<feature type="binding site" evidence="5">
    <location>
        <begin position="338"/>
        <end position="339"/>
    </location>
    <ligand>
        <name>FMN</name>
        <dbReference type="ChEBI" id="CHEBI:58210"/>
    </ligand>
</feature>
<sequence>MSSQQAVSDARQAVPDATRFGPLAESAADAETKAAAVAAARTFVSVAEFEQAAEALWAPGPRAFIQEGAGSGRSIAANLAAHTRWALRSRVLVDVSHIDTTTTVLGHEISMPIIVGPSGLHNLSHTEAEVGTAIGARDADTVMVLSAGSSQSMEDVRAVGGTTWFQMYWGADRERTARLIANAEATGCSALCITVDLPVRPLLGPSMIAGVQSVAAERPMYVMPRGAHLAGGAWDHDASLTWNDLAWLREQTTLPLILKGIMTGEDAALAAEHGVEAVIVSNHGGRSLDTPRGTLDALPEVVAATVGTATEVYVDGGFRHGAEVVVALSLGARAVLLGRPVVWGLAAGGSAGLASLLELYRRQLVSTMGTIGTPTIAAISRSCITESTVRS</sequence>
<keyword evidence="5" id="KW-0288">FMN</keyword>
<name>A0A917B0G3_9MICO</name>
<keyword evidence="5" id="KW-0285">Flavoprotein</keyword>
<dbReference type="AlphaFoldDB" id="A0A917B0G3"/>
<dbReference type="GO" id="GO:0010181">
    <property type="term" value="F:FMN binding"/>
    <property type="evidence" value="ECO:0007669"/>
    <property type="project" value="InterPro"/>
</dbReference>
<dbReference type="Pfam" id="PF01070">
    <property type="entry name" value="FMN_dh"/>
    <property type="match status" value="1"/>
</dbReference>
<dbReference type="PROSITE" id="PS51349">
    <property type="entry name" value="FMN_HYDROXY_ACID_DH_2"/>
    <property type="match status" value="1"/>
</dbReference>
<feature type="binding site" evidence="5">
    <location>
        <position position="286"/>
    </location>
    <ligand>
        <name>glyoxylate</name>
        <dbReference type="ChEBI" id="CHEBI:36655"/>
    </ligand>
</feature>
<evidence type="ECO:0000313" key="7">
    <source>
        <dbReference type="EMBL" id="GGF11835.1"/>
    </source>
</evidence>
<feature type="binding site" evidence="5">
    <location>
        <position position="283"/>
    </location>
    <ligand>
        <name>glyoxylate</name>
        <dbReference type="ChEBI" id="CHEBI:36655"/>
    </ligand>
</feature>
<organism evidence="7 8">
    <name type="scientific">Subtercola lobariae</name>
    <dbReference type="NCBI Taxonomy" id="1588641"/>
    <lineage>
        <taxon>Bacteria</taxon>
        <taxon>Bacillati</taxon>
        <taxon>Actinomycetota</taxon>
        <taxon>Actinomycetes</taxon>
        <taxon>Micrococcales</taxon>
        <taxon>Microbacteriaceae</taxon>
        <taxon>Subtercola</taxon>
    </lineage>
</organism>
<dbReference type="InterPro" id="IPR012133">
    <property type="entry name" value="Alpha-hydoxy_acid_DH_FMN"/>
</dbReference>
<dbReference type="EMBL" id="BMGP01000001">
    <property type="protein sequence ID" value="GGF11835.1"/>
    <property type="molecule type" value="Genomic_DNA"/>
</dbReference>
<keyword evidence="2" id="KW-0560">Oxidoreductase</keyword>
<accession>A0A917B0G3</accession>
<feature type="binding site" evidence="5">
    <location>
        <begin position="315"/>
        <end position="319"/>
    </location>
    <ligand>
        <name>FMN</name>
        <dbReference type="ChEBI" id="CHEBI:58210"/>
    </ligand>
</feature>
<dbReference type="InterPro" id="IPR013785">
    <property type="entry name" value="Aldolase_TIM"/>
</dbReference>
<evidence type="ECO:0000256" key="2">
    <source>
        <dbReference type="ARBA" id="ARBA00023002"/>
    </source>
</evidence>
<feature type="binding site" evidence="5">
    <location>
        <begin position="117"/>
        <end position="119"/>
    </location>
    <ligand>
        <name>FMN</name>
        <dbReference type="ChEBI" id="CHEBI:58210"/>
    </ligand>
</feature>
<evidence type="ECO:0000313" key="8">
    <source>
        <dbReference type="Proteomes" id="UP000598775"/>
    </source>
</evidence>
<evidence type="ECO:0000256" key="1">
    <source>
        <dbReference type="ARBA" id="ARBA00001917"/>
    </source>
</evidence>
<evidence type="ECO:0000256" key="5">
    <source>
        <dbReference type="PIRSR" id="PIRSR000138-2"/>
    </source>
</evidence>
<feature type="domain" description="FMN hydroxy acid dehydrogenase" evidence="6">
    <location>
        <begin position="38"/>
        <end position="389"/>
    </location>
</feature>
<feature type="binding site" evidence="5">
    <location>
        <position position="168"/>
    </location>
    <ligand>
        <name>glyoxylate</name>
        <dbReference type="ChEBI" id="CHEBI:36655"/>
    </ligand>
</feature>
<keyword evidence="8" id="KW-1185">Reference proteome</keyword>
<dbReference type="CDD" id="cd02809">
    <property type="entry name" value="alpha_hydroxyacid_oxid_FMN"/>
    <property type="match status" value="1"/>
</dbReference>
<feature type="binding site" evidence="5">
    <location>
        <position position="166"/>
    </location>
    <ligand>
        <name>FMN</name>
        <dbReference type="ChEBI" id="CHEBI:58210"/>
    </ligand>
</feature>
<reference evidence="7 8" key="1">
    <citation type="journal article" date="2014" name="Int. J. Syst. Evol. Microbiol.">
        <title>Complete genome sequence of Corynebacterium casei LMG S-19264T (=DSM 44701T), isolated from a smear-ripened cheese.</title>
        <authorList>
            <consortium name="US DOE Joint Genome Institute (JGI-PGF)"/>
            <person name="Walter F."/>
            <person name="Albersmeier A."/>
            <person name="Kalinowski J."/>
            <person name="Ruckert C."/>
        </authorList>
    </citation>
    <scope>NUCLEOTIDE SEQUENCE [LARGE SCALE GENOMIC DNA]</scope>
    <source>
        <strain evidence="7 8">CGMCC 1.12976</strain>
    </source>
</reference>
<feature type="binding site" evidence="5">
    <location>
        <position position="259"/>
    </location>
    <ligand>
        <name>FMN</name>
        <dbReference type="ChEBI" id="CHEBI:58210"/>
    </ligand>
</feature>
<dbReference type="Proteomes" id="UP000598775">
    <property type="component" value="Unassembled WGS sequence"/>
</dbReference>
<feature type="binding site" evidence="5">
    <location>
        <position position="194"/>
    </location>
    <ligand>
        <name>FMN</name>
        <dbReference type="ChEBI" id="CHEBI:58210"/>
    </ligand>
</feature>
<feature type="binding site" evidence="5">
    <location>
        <position position="281"/>
    </location>
    <ligand>
        <name>FMN</name>
        <dbReference type="ChEBI" id="CHEBI:58210"/>
    </ligand>
</feature>
<dbReference type="GO" id="GO:0016491">
    <property type="term" value="F:oxidoreductase activity"/>
    <property type="evidence" value="ECO:0007669"/>
    <property type="project" value="UniProtKB-KW"/>
</dbReference>
<evidence type="ECO:0000256" key="4">
    <source>
        <dbReference type="PIRSR" id="PIRSR000138-1"/>
    </source>
</evidence>
<dbReference type="GO" id="GO:0005737">
    <property type="term" value="C:cytoplasm"/>
    <property type="evidence" value="ECO:0007669"/>
    <property type="project" value="UniProtKB-ARBA"/>
</dbReference>
<comment type="caution">
    <text evidence="7">The sequence shown here is derived from an EMBL/GenBank/DDBJ whole genome shotgun (WGS) entry which is preliminary data.</text>
</comment>
<proteinExistence type="inferred from homology"/>
<dbReference type="RefSeq" id="WP_188672348.1">
    <property type="nucleotide sequence ID" value="NZ_BMGP01000001.1"/>
</dbReference>
<evidence type="ECO:0000256" key="3">
    <source>
        <dbReference type="ARBA" id="ARBA00024042"/>
    </source>
</evidence>
<comment type="similarity">
    <text evidence="3">Belongs to the FMN-dependent alpha-hydroxy acid dehydrogenase family.</text>
</comment>
<gene>
    <name evidence="7" type="ORF">GCM10011399_02150</name>
</gene>
<dbReference type="PANTHER" id="PTHR10578:SF143">
    <property type="entry name" value="FMN-DEPENDENT ALPHA-HYDROXY ACID DEHYDROGENASE PB1A11.03"/>
    <property type="match status" value="1"/>
</dbReference>
<dbReference type="Gene3D" id="3.20.20.70">
    <property type="entry name" value="Aldolase class I"/>
    <property type="match status" value="1"/>
</dbReference>
<dbReference type="InterPro" id="IPR000262">
    <property type="entry name" value="FMN-dep_DH"/>
</dbReference>
<dbReference type="PANTHER" id="PTHR10578">
    <property type="entry name" value="S -2-HYDROXY-ACID OXIDASE-RELATED"/>
    <property type="match status" value="1"/>
</dbReference>
<dbReference type="FunFam" id="3.20.20.70:FF:000056">
    <property type="entry name" value="hydroxyacid oxidase 2"/>
    <property type="match status" value="1"/>
</dbReference>
<comment type="cofactor">
    <cofactor evidence="1">
        <name>FMN</name>
        <dbReference type="ChEBI" id="CHEBI:58210"/>
    </cofactor>
</comment>
<dbReference type="PIRSF" id="PIRSF000138">
    <property type="entry name" value="Al-hdrx_acd_dh"/>
    <property type="match status" value="1"/>
</dbReference>
<feature type="binding site" evidence="5">
    <location>
        <position position="146"/>
    </location>
    <ligand>
        <name>FMN</name>
        <dbReference type="ChEBI" id="CHEBI:58210"/>
    </ligand>
</feature>
<feature type="active site" description="Proton acceptor" evidence="4">
    <location>
        <position position="283"/>
    </location>
</feature>
<dbReference type="SUPFAM" id="SSF51395">
    <property type="entry name" value="FMN-linked oxidoreductases"/>
    <property type="match status" value="1"/>
</dbReference>
<protein>
    <submittedName>
        <fullName evidence="7">Alpha-hydroxy-acid oxidizing enzyme</fullName>
    </submittedName>
</protein>
<evidence type="ECO:0000259" key="6">
    <source>
        <dbReference type="PROSITE" id="PS51349"/>
    </source>
</evidence>